<dbReference type="GO" id="GO:0005737">
    <property type="term" value="C:cytoplasm"/>
    <property type="evidence" value="ECO:0007669"/>
    <property type="project" value="TreeGrafter"/>
</dbReference>
<dbReference type="InterPro" id="IPR036921">
    <property type="entry name" value="PurM-like_N_sf"/>
</dbReference>
<dbReference type="InterPro" id="IPR036676">
    <property type="entry name" value="PurM-like_C_sf"/>
</dbReference>
<dbReference type="EMBL" id="JALGRD010000004">
    <property type="protein sequence ID" value="MCJ0973372.1"/>
    <property type="molecule type" value="Genomic_DNA"/>
</dbReference>
<keyword evidence="8 9" id="KW-0711">Selenium</keyword>
<feature type="binding site" description="in other chain" evidence="9">
    <location>
        <position position="90"/>
    </location>
    <ligand>
        <name>ATP</name>
        <dbReference type="ChEBI" id="CHEBI:30616"/>
        <note>ligand shared between dimeric partners</note>
    </ligand>
</feature>
<keyword evidence="13" id="KW-1185">Reference proteome</keyword>
<dbReference type="Pfam" id="PF00586">
    <property type="entry name" value="AIRS"/>
    <property type="match status" value="1"/>
</dbReference>
<accession>A0A9X2AUC2</accession>
<feature type="binding site" description="in other chain" evidence="9">
    <location>
        <position position="19"/>
    </location>
    <ligand>
        <name>ATP</name>
        <dbReference type="ChEBI" id="CHEBI:30616"/>
        <note>ligand shared between dimeric partners</note>
    </ligand>
</feature>
<keyword evidence="5 9" id="KW-0418">Kinase</keyword>
<evidence type="ECO:0000256" key="9">
    <source>
        <dbReference type="HAMAP-Rule" id="MF_00625"/>
    </source>
</evidence>
<dbReference type="EC" id="2.7.9.3" evidence="9"/>
<feature type="binding site" evidence="9">
    <location>
        <position position="50"/>
    </location>
    <ligand>
        <name>Mg(2+)</name>
        <dbReference type="ChEBI" id="CHEBI:18420"/>
    </ligand>
</feature>
<dbReference type="AlphaFoldDB" id="A0A9X2AUC2"/>
<keyword evidence="4 9" id="KW-0547">Nucleotide-binding</keyword>
<feature type="binding site" evidence="9">
    <location>
        <position position="226"/>
    </location>
    <ligand>
        <name>Mg(2+)</name>
        <dbReference type="ChEBI" id="CHEBI:18420"/>
    </ligand>
</feature>
<evidence type="ECO:0000259" key="10">
    <source>
        <dbReference type="Pfam" id="PF00586"/>
    </source>
</evidence>
<dbReference type="RefSeq" id="WP_243605503.1">
    <property type="nucleotide sequence ID" value="NZ_JALGRD010000004.1"/>
</dbReference>
<dbReference type="Pfam" id="PF02769">
    <property type="entry name" value="AIRS_C"/>
    <property type="match status" value="1"/>
</dbReference>
<dbReference type="HAMAP" id="MF_00625">
    <property type="entry name" value="SelD"/>
    <property type="match status" value="1"/>
</dbReference>
<keyword evidence="3 9" id="KW-0479">Metal-binding</keyword>
<dbReference type="GO" id="GO:0005524">
    <property type="term" value="F:ATP binding"/>
    <property type="evidence" value="ECO:0007669"/>
    <property type="project" value="UniProtKB-UniRule"/>
</dbReference>
<proteinExistence type="inferred from homology"/>
<dbReference type="PANTHER" id="PTHR10256:SF0">
    <property type="entry name" value="INACTIVE SELENIDE, WATER DIKINASE-LIKE PROTEIN-RELATED"/>
    <property type="match status" value="1"/>
</dbReference>
<evidence type="ECO:0000256" key="5">
    <source>
        <dbReference type="ARBA" id="ARBA00022777"/>
    </source>
</evidence>
<evidence type="ECO:0000256" key="1">
    <source>
        <dbReference type="ARBA" id="ARBA00008026"/>
    </source>
</evidence>
<feature type="site" description="Important for catalytic activity" evidence="9">
    <location>
        <position position="19"/>
    </location>
</feature>
<evidence type="ECO:0000313" key="13">
    <source>
        <dbReference type="Proteomes" id="UP001139682"/>
    </source>
</evidence>
<dbReference type="FunFam" id="3.90.650.10:FF:000004">
    <property type="entry name" value="Selenide, water dikinase"/>
    <property type="match status" value="1"/>
</dbReference>
<dbReference type="NCBIfam" id="TIGR00476">
    <property type="entry name" value="selD"/>
    <property type="match status" value="1"/>
</dbReference>
<dbReference type="GO" id="GO:0016260">
    <property type="term" value="P:selenocysteine biosynthetic process"/>
    <property type="evidence" value="ECO:0007669"/>
    <property type="project" value="InterPro"/>
</dbReference>
<comment type="cofactor">
    <cofactor evidence="9">
        <name>Mg(2+)</name>
        <dbReference type="ChEBI" id="CHEBI:18420"/>
    </cofactor>
    <text evidence="9">Binds 1 Mg(2+) ion per monomer.</text>
</comment>
<dbReference type="SUPFAM" id="SSF55326">
    <property type="entry name" value="PurM N-terminal domain-like"/>
    <property type="match status" value="1"/>
</dbReference>
<evidence type="ECO:0000259" key="11">
    <source>
        <dbReference type="Pfam" id="PF02769"/>
    </source>
</evidence>
<keyword evidence="7 9" id="KW-0460">Magnesium</keyword>
<comment type="function">
    <text evidence="9">Synthesizes selenophosphate from selenide and ATP.</text>
</comment>
<dbReference type="PIRSF" id="PIRSF036407">
    <property type="entry name" value="Selenphspht_syn"/>
    <property type="match status" value="1"/>
</dbReference>
<dbReference type="InterPro" id="IPR010918">
    <property type="entry name" value="PurM-like_C_dom"/>
</dbReference>
<dbReference type="PROSITE" id="PS51257">
    <property type="entry name" value="PROKAR_LIPOPROTEIN"/>
    <property type="match status" value="1"/>
</dbReference>
<organism evidence="12 13">
    <name type="scientific">Stutzerimonas marianensis</name>
    <dbReference type="NCBI Taxonomy" id="2929513"/>
    <lineage>
        <taxon>Bacteria</taxon>
        <taxon>Pseudomonadati</taxon>
        <taxon>Pseudomonadota</taxon>
        <taxon>Gammaproteobacteria</taxon>
        <taxon>Pseudomonadales</taxon>
        <taxon>Pseudomonadaceae</taxon>
        <taxon>Stutzerimonas</taxon>
    </lineage>
</organism>
<comment type="caution">
    <text evidence="12">The sequence shown here is derived from an EMBL/GenBank/DDBJ whole genome shotgun (WGS) entry which is preliminary data.</text>
</comment>
<dbReference type="FunFam" id="3.30.1330.10:FF:000003">
    <property type="entry name" value="Selenide, water dikinase"/>
    <property type="match status" value="1"/>
</dbReference>
<comment type="subunit">
    <text evidence="9">Homodimer.</text>
</comment>
<reference evidence="12" key="1">
    <citation type="submission" date="2022-03" db="EMBL/GenBank/DDBJ databases">
        <title>Pseudomonas marianensis sp. nov., a marine bacterium isolated from deep-sea sediments of the Mariana Trench.</title>
        <authorList>
            <person name="Wei Y."/>
        </authorList>
    </citation>
    <scope>NUCLEOTIDE SEQUENCE</scope>
    <source>
        <strain evidence="12">PS1</strain>
    </source>
</reference>
<feature type="binding site" evidence="9">
    <location>
        <position position="90"/>
    </location>
    <ligand>
        <name>Mg(2+)</name>
        <dbReference type="ChEBI" id="CHEBI:18420"/>
    </ligand>
</feature>
<sequence length="344" mass="36120">MSEPIRLTQYSHGAGCGCKISPKVLDVILSGSGAQNLDPRLWVGNASRDDAAVYGIDDERGVVSTTDFFMPIVDDPYDFGRIAATNAISDIFAMGGTPLMAIAILGWPVNVLPPEVAREVIAGGRAVCDAAGIPLAGGHSIDAPEPIFGLAVTGLVDKRQMKRNDTATLGCKLYLTKPLGIGILTTAEKKALLRAEDVGLARDWMCTLNTPGAHFGKLDGVRAMTDVTGFGLLGHLVEMADGSGLTARIEYARVPRLPGVEHYLEQGCVPGGTGRNFDSYGERIAGLDEVQKQLLCDPQTSGGLLVAVAPEGEDQFCKVAAGLGLALEPIGEFVEAGAFAVEVR</sequence>
<keyword evidence="6 9" id="KW-0067">ATP-binding</keyword>
<feature type="active site" evidence="9">
    <location>
        <position position="16"/>
    </location>
</feature>
<dbReference type="GO" id="GO:0000287">
    <property type="term" value="F:magnesium ion binding"/>
    <property type="evidence" value="ECO:0007669"/>
    <property type="project" value="UniProtKB-UniRule"/>
</dbReference>
<dbReference type="NCBIfam" id="NF002098">
    <property type="entry name" value="PRK00943.1"/>
    <property type="match status" value="1"/>
</dbReference>
<dbReference type="CDD" id="cd02195">
    <property type="entry name" value="SelD"/>
    <property type="match status" value="1"/>
</dbReference>
<feature type="binding site" evidence="9">
    <location>
        <begin position="138"/>
        <end position="140"/>
    </location>
    <ligand>
        <name>ATP</name>
        <dbReference type="ChEBI" id="CHEBI:30616"/>
        <note>ligand shared between dimeric partners</note>
    </ligand>
</feature>
<dbReference type="Gene3D" id="3.30.1330.10">
    <property type="entry name" value="PurM-like, N-terminal domain"/>
    <property type="match status" value="1"/>
</dbReference>
<comment type="similarity">
    <text evidence="1 9">Belongs to the selenophosphate synthase 1 family. Class I subfamily.</text>
</comment>
<dbReference type="InterPro" id="IPR016188">
    <property type="entry name" value="PurM-like_N"/>
</dbReference>
<dbReference type="GO" id="GO:0004756">
    <property type="term" value="F:selenide, water dikinase activity"/>
    <property type="evidence" value="ECO:0007669"/>
    <property type="project" value="UniProtKB-UniRule"/>
</dbReference>
<keyword evidence="2 9" id="KW-0808">Transferase</keyword>
<evidence type="ECO:0000256" key="2">
    <source>
        <dbReference type="ARBA" id="ARBA00022679"/>
    </source>
</evidence>
<evidence type="ECO:0000256" key="3">
    <source>
        <dbReference type="ARBA" id="ARBA00022723"/>
    </source>
</evidence>
<evidence type="ECO:0000313" key="12">
    <source>
        <dbReference type="EMBL" id="MCJ0973372.1"/>
    </source>
</evidence>
<name>A0A9X2AUC2_9GAMM</name>
<protein>
    <recommendedName>
        <fullName evidence="9">Selenide, water dikinase</fullName>
        <ecNumber evidence="9">2.7.9.3</ecNumber>
    </recommendedName>
    <alternativeName>
        <fullName evidence="9">Selenium donor protein</fullName>
    </alternativeName>
    <alternativeName>
        <fullName evidence="9">Selenophosphate synthase</fullName>
    </alternativeName>
</protein>
<feature type="binding site" description="in other chain" evidence="9">
    <location>
        <begin position="47"/>
        <end position="49"/>
    </location>
    <ligand>
        <name>ATP</name>
        <dbReference type="ChEBI" id="CHEBI:30616"/>
        <note>ligand shared between dimeric partners</note>
    </ligand>
</feature>
<comment type="catalytic activity">
    <reaction evidence="9">
        <text>hydrogenselenide + ATP + H2O = selenophosphate + AMP + phosphate + 2 H(+)</text>
        <dbReference type="Rhea" id="RHEA:18737"/>
        <dbReference type="ChEBI" id="CHEBI:15377"/>
        <dbReference type="ChEBI" id="CHEBI:15378"/>
        <dbReference type="ChEBI" id="CHEBI:16144"/>
        <dbReference type="ChEBI" id="CHEBI:29317"/>
        <dbReference type="ChEBI" id="CHEBI:30616"/>
        <dbReference type="ChEBI" id="CHEBI:43474"/>
        <dbReference type="ChEBI" id="CHEBI:456215"/>
        <dbReference type="EC" id="2.7.9.3"/>
    </reaction>
</comment>
<dbReference type="InterPro" id="IPR023061">
    <property type="entry name" value="SelD_I"/>
</dbReference>
<dbReference type="Gene3D" id="3.90.650.10">
    <property type="entry name" value="PurM-like C-terminal domain"/>
    <property type="match status" value="1"/>
</dbReference>
<evidence type="ECO:0000256" key="6">
    <source>
        <dbReference type="ARBA" id="ARBA00022840"/>
    </source>
</evidence>
<dbReference type="PANTHER" id="PTHR10256">
    <property type="entry name" value="SELENIDE, WATER DIKINASE"/>
    <property type="match status" value="1"/>
</dbReference>
<dbReference type="InterPro" id="IPR004536">
    <property type="entry name" value="SPS/SelD"/>
</dbReference>
<feature type="binding site" description="in other chain" evidence="9">
    <location>
        <position position="67"/>
    </location>
    <ligand>
        <name>ATP</name>
        <dbReference type="ChEBI" id="CHEBI:30616"/>
        <note>ligand shared between dimeric partners</note>
    </ligand>
</feature>
<evidence type="ECO:0000256" key="7">
    <source>
        <dbReference type="ARBA" id="ARBA00022842"/>
    </source>
</evidence>
<evidence type="ECO:0000256" key="4">
    <source>
        <dbReference type="ARBA" id="ARBA00022741"/>
    </source>
</evidence>
<dbReference type="SUPFAM" id="SSF56042">
    <property type="entry name" value="PurM C-terminal domain-like"/>
    <property type="match status" value="1"/>
</dbReference>
<evidence type="ECO:0000256" key="8">
    <source>
        <dbReference type="ARBA" id="ARBA00023266"/>
    </source>
</evidence>
<feature type="domain" description="PurM-like C-terminal" evidence="11">
    <location>
        <begin position="170"/>
        <end position="343"/>
    </location>
</feature>
<feature type="domain" description="PurM-like N-terminal" evidence="10">
    <location>
        <begin position="49"/>
        <end position="156"/>
    </location>
</feature>
<dbReference type="Proteomes" id="UP001139682">
    <property type="component" value="Unassembled WGS sequence"/>
</dbReference>
<gene>
    <name evidence="9 12" type="primary">selD</name>
    <name evidence="12" type="ORF">MST27_08325</name>
</gene>